<accession>A0A5N5CUG3</accession>
<dbReference type="PANTHER" id="PTHR24321">
    <property type="entry name" value="DEHYDROGENASES, SHORT CHAIN"/>
    <property type="match status" value="1"/>
</dbReference>
<dbReference type="SUPFAM" id="SSF51735">
    <property type="entry name" value="NAD(P)-binding Rossmann-fold domains"/>
    <property type="match status" value="1"/>
</dbReference>
<dbReference type="FunFam" id="3.40.50.720:FF:000084">
    <property type="entry name" value="Short-chain dehydrogenase reductase"/>
    <property type="match status" value="1"/>
</dbReference>
<dbReference type="InterPro" id="IPR002347">
    <property type="entry name" value="SDR_fam"/>
</dbReference>
<dbReference type="InterPro" id="IPR036291">
    <property type="entry name" value="NAD(P)-bd_dom_sf"/>
</dbReference>
<keyword evidence="7" id="KW-1185">Reference proteome</keyword>
<comment type="similarity">
    <text evidence="1">Belongs to the short-chain dehydrogenases/reductases (SDR) family.</text>
</comment>
<feature type="domain" description="Ketoreductase" evidence="5">
    <location>
        <begin position="9"/>
        <end position="189"/>
    </location>
</feature>
<dbReference type="PANTHER" id="PTHR24321:SF8">
    <property type="entry name" value="ESTRADIOL 17-BETA-DEHYDROGENASE 8-RELATED"/>
    <property type="match status" value="1"/>
</dbReference>
<comment type="caution">
    <text evidence="6">The sequence shown here is derived from an EMBL/GenBank/DDBJ whole genome shotgun (WGS) entry which is preliminary data.</text>
</comment>
<keyword evidence="2" id="KW-0521">NADP</keyword>
<reference evidence="6 7" key="1">
    <citation type="journal article" date="2019" name="Sci. Rep.">
        <title>A multi-omics analysis of the grapevine pathogen Lasiodiplodia theobromae reveals that temperature affects the expression of virulence- and pathogenicity-related genes.</title>
        <authorList>
            <person name="Felix C."/>
            <person name="Meneses R."/>
            <person name="Goncalves M.F.M."/>
            <person name="Tilleman L."/>
            <person name="Duarte A.S."/>
            <person name="Jorrin-Novo J.V."/>
            <person name="Van de Peer Y."/>
            <person name="Deforce D."/>
            <person name="Van Nieuwerburgh F."/>
            <person name="Esteves A.C."/>
            <person name="Alves A."/>
        </authorList>
    </citation>
    <scope>NUCLEOTIDE SEQUENCE [LARGE SCALE GENOMIC DNA]</scope>
    <source>
        <strain evidence="6 7">LA-SOL3</strain>
    </source>
</reference>
<evidence type="ECO:0000256" key="3">
    <source>
        <dbReference type="ARBA" id="ARBA00023002"/>
    </source>
</evidence>
<dbReference type="GO" id="GO:0016491">
    <property type="term" value="F:oxidoreductase activity"/>
    <property type="evidence" value="ECO:0007669"/>
    <property type="project" value="UniProtKB-KW"/>
</dbReference>
<proteinExistence type="inferred from homology"/>
<dbReference type="Pfam" id="PF13561">
    <property type="entry name" value="adh_short_C2"/>
    <property type="match status" value="1"/>
</dbReference>
<dbReference type="PROSITE" id="PS00061">
    <property type="entry name" value="ADH_SHORT"/>
    <property type="match status" value="1"/>
</dbReference>
<dbReference type="AlphaFoldDB" id="A0A5N5CUG3"/>
<dbReference type="InterPro" id="IPR057326">
    <property type="entry name" value="KR_dom"/>
</dbReference>
<sequence length="264" mass="27630">MSNREYDAKVALVTGGASGIGYACCRMLATRGATVALLDISDASSKAAQLTEDFGTPAMAIKCDVTNPESAQKAIADVISWAKRLDFCVNAAGIFPLGSYVDAIQPSTWTRVMEVNVNGVFYCMQQEIRAFRRLGIRGSIVNFSSDAGFAASAGCAAYVASKHAINGLTKTAALEYAGEGIRVNAVAPGNIETPMLEKFGTSMEELGKATQPIGRCGKPDEVAELVCFLLSDRSSFMTGSIVAIDGGITCAAYSAGTHGDLYSS</sequence>
<keyword evidence="3" id="KW-0560">Oxidoreductase</keyword>
<dbReference type="Proteomes" id="UP000325902">
    <property type="component" value="Unassembled WGS sequence"/>
</dbReference>
<dbReference type="InterPro" id="IPR020904">
    <property type="entry name" value="Sc_DH/Rdtase_CS"/>
</dbReference>
<evidence type="ECO:0000313" key="6">
    <source>
        <dbReference type="EMBL" id="KAB2568952.1"/>
    </source>
</evidence>
<dbReference type="PRINTS" id="PR00081">
    <property type="entry name" value="GDHRDH"/>
</dbReference>
<evidence type="ECO:0000256" key="1">
    <source>
        <dbReference type="ARBA" id="ARBA00006484"/>
    </source>
</evidence>
<evidence type="ECO:0000256" key="4">
    <source>
        <dbReference type="ARBA" id="ARBA00023027"/>
    </source>
</evidence>
<dbReference type="Gene3D" id="3.40.50.720">
    <property type="entry name" value="NAD(P)-binding Rossmann-like Domain"/>
    <property type="match status" value="1"/>
</dbReference>
<evidence type="ECO:0000256" key="2">
    <source>
        <dbReference type="ARBA" id="ARBA00022857"/>
    </source>
</evidence>
<dbReference type="PROSITE" id="PS51257">
    <property type="entry name" value="PROKAR_LIPOPROTEIN"/>
    <property type="match status" value="1"/>
</dbReference>
<protein>
    <submittedName>
        <fullName evidence="6">2,5-dichloro-2,5-cyclohexadiene-1,4-diol dehydrogenase</fullName>
    </submittedName>
</protein>
<dbReference type="SMART" id="SM00822">
    <property type="entry name" value="PKS_KR"/>
    <property type="match status" value="1"/>
</dbReference>
<keyword evidence="4" id="KW-0520">NAD</keyword>
<organism evidence="6 7">
    <name type="scientific">Lasiodiplodia theobromae</name>
    <dbReference type="NCBI Taxonomy" id="45133"/>
    <lineage>
        <taxon>Eukaryota</taxon>
        <taxon>Fungi</taxon>
        <taxon>Dikarya</taxon>
        <taxon>Ascomycota</taxon>
        <taxon>Pezizomycotina</taxon>
        <taxon>Dothideomycetes</taxon>
        <taxon>Dothideomycetes incertae sedis</taxon>
        <taxon>Botryosphaeriales</taxon>
        <taxon>Botryosphaeriaceae</taxon>
        <taxon>Lasiodiplodia</taxon>
    </lineage>
</organism>
<evidence type="ECO:0000313" key="7">
    <source>
        <dbReference type="Proteomes" id="UP000325902"/>
    </source>
</evidence>
<gene>
    <name evidence="6" type="primary">linC_1</name>
    <name evidence="6" type="ORF">DBV05_g12371</name>
</gene>
<dbReference type="PRINTS" id="PR00080">
    <property type="entry name" value="SDRFAMILY"/>
</dbReference>
<dbReference type="OrthoDB" id="1669814at2759"/>
<evidence type="ECO:0000259" key="5">
    <source>
        <dbReference type="SMART" id="SM00822"/>
    </source>
</evidence>
<dbReference type="CDD" id="cd05233">
    <property type="entry name" value="SDR_c"/>
    <property type="match status" value="1"/>
</dbReference>
<dbReference type="EMBL" id="VCHE01000246">
    <property type="protein sequence ID" value="KAB2568952.1"/>
    <property type="molecule type" value="Genomic_DNA"/>
</dbReference>
<name>A0A5N5CUG3_9PEZI</name>